<feature type="region of interest" description="Disordered" evidence="1">
    <location>
        <begin position="16"/>
        <end position="44"/>
    </location>
</feature>
<keyword evidence="3" id="KW-1185">Reference proteome</keyword>
<dbReference type="EMBL" id="JAGYWB010000003">
    <property type="protein sequence ID" value="KAI0527135.1"/>
    <property type="molecule type" value="Genomic_DNA"/>
</dbReference>
<evidence type="ECO:0000313" key="2">
    <source>
        <dbReference type="EMBL" id="KAI0527135.1"/>
    </source>
</evidence>
<sequence>MIITFAVNSRGDFRATKQEAVTPTRRTKAKQRLRQDQRRRTSSDSFFKRSLVGAVSEGTRGPGQRANYWFR</sequence>
<reference evidence="2" key="1">
    <citation type="journal article" date="2022" name="Front. Genet.">
        <title>Chromosome-Scale Assembly of the Dendrobium nobile Genome Provides Insights Into the Molecular Mechanism of the Biosynthesis of the Medicinal Active Ingredient of Dendrobium.</title>
        <authorList>
            <person name="Xu Q."/>
            <person name="Niu S.-C."/>
            <person name="Li K.-L."/>
            <person name="Zheng P.-J."/>
            <person name="Zhang X.-J."/>
            <person name="Jia Y."/>
            <person name="Liu Y."/>
            <person name="Niu Y.-X."/>
            <person name="Yu L.-H."/>
            <person name="Chen D.-F."/>
            <person name="Zhang G.-Q."/>
        </authorList>
    </citation>
    <scope>NUCLEOTIDE SEQUENCE</scope>
    <source>
        <tissue evidence="2">Leaf</tissue>
    </source>
</reference>
<comment type="caution">
    <text evidence="2">The sequence shown here is derived from an EMBL/GenBank/DDBJ whole genome shotgun (WGS) entry which is preliminary data.</text>
</comment>
<evidence type="ECO:0000313" key="3">
    <source>
        <dbReference type="Proteomes" id="UP000829196"/>
    </source>
</evidence>
<gene>
    <name evidence="2" type="ORF">KFK09_002733</name>
</gene>
<dbReference type="AlphaFoldDB" id="A0A8T3C5Q7"/>
<accession>A0A8T3C5Q7</accession>
<organism evidence="2 3">
    <name type="scientific">Dendrobium nobile</name>
    <name type="common">Orchid</name>
    <dbReference type="NCBI Taxonomy" id="94219"/>
    <lineage>
        <taxon>Eukaryota</taxon>
        <taxon>Viridiplantae</taxon>
        <taxon>Streptophyta</taxon>
        <taxon>Embryophyta</taxon>
        <taxon>Tracheophyta</taxon>
        <taxon>Spermatophyta</taxon>
        <taxon>Magnoliopsida</taxon>
        <taxon>Liliopsida</taxon>
        <taxon>Asparagales</taxon>
        <taxon>Orchidaceae</taxon>
        <taxon>Epidendroideae</taxon>
        <taxon>Malaxideae</taxon>
        <taxon>Dendrobiinae</taxon>
        <taxon>Dendrobium</taxon>
    </lineage>
</organism>
<feature type="compositionally biased region" description="Basic and acidic residues" evidence="1">
    <location>
        <begin position="33"/>
        <end position="42"/>
    </location>
</feature>
<evidence type="ECO:0000256" key="1">
    <source>
        <dbReference type="SAM" id="MobiDB-lite"/>
    </source>
</evidence>
<proteinExistence type="predicted"/>
<protein>
    <submittedName>
        <fullName evidence="2">Uncharacterized protein</fullName>
    </submittedName>
</protein>
<name>A0A8T3C5Q7_DENNO</name>
<dbReference type="Proteomes" id="UP000829196">
    <property type="component" value="Unassembled WGS sequence"/>
</dbReference>